<organism evidence="2 3">
    <name type="scientific">Candidatus Borreliella tachyglossi</name>
    <dbReference type="NCBI Taxonomy" id="1964448"/>
    <lineage>
        <taxon>Bacteria</taxon>
        <taxon>Pseudomonadati</taxon>
        <taxon>Spirochaetota</taxon>
        <taxon>Spirochaetia</taxon>
        <taxon>Spirochaetales</taxon>
        <taxon>Borreliaceae</taxon>
        <taxon>Borreliella</taxon>
    </lineage>
</organism>
<name>A0A2S1LX98_9SPIR</name>
<evidence type="ECO:0000313" key="2">
    <source>
        <dbReference type="EMBL" id="AWG42929.1"/>
    </source>
</evidence>
<keyword evidence="3" id="KW-1185">Reference proteome</keyword>
<dbReference type="RefSeq" id="WP_108729328.1">
    <property type="nucleotide sequence ID" value="NZ_CP025785.1"/>
</dbReference>
<dbReference type="OrthoDB" id="350525at2"/>
<dbReference type="EMBL" id="CP025785">
    <property type="protein sequence ID" value="AWG42929.1"/>
    <property type="molecule type" value="Genomic_DNA"/>
</dbReference>
<dbReference type="Proteomes" id="UP000244655">
    <property type="component" value="Chromosome"/>
</dbReference>
<keyword evidence="1" id="KW-0732">Signal</keyword>
<reference evidence="2 3" key="1">
    <citation type="submission" date="2018-01" db="EMBL/GenBank/DDBJ databases">
        <title>Genome sequence of Borrelia tachyglossi.</title>
        <authorList>
            <person name="Gofton A.W."/>
        </authorList>
    </citation>
    <scope>NUCLEOTIDE SEQUENCE [LARGE SCALE GENOMIC DNA]</scope>
    <source>
        <strain evidence="2 3">Bc-F10-1268</strain>
    </source>
</reference>
<dbReference type="InterPro" id="IPR016489">
    <property type="entry name" value="BAPKO_0422-like"/>
</dbReference>
<evidence type="ECO:0000313" key="3">
    <source>
        <dbReference type="Proteomes" id="UP000244655"/>
    </source>
</evidence>
<feature type="chain" id="PRO_5015453639" description="DUF3996 domain-containing protein" evidence="1">
    <location>
        <begin position="21"/>
        <end position="172"/>
    </location>
</feature>
<evidence type="ECO:0000256" key="1">
    <source>
        <dbReference type="SAM" id="SignalP"/>
    </source>
</evidence>
<accession>A0A2S1LX98</accession>
<proteinExistence type="predicted"/>
<evidence type="ECO:0008006" key="4">
    <source>
        <dbReference type="Google" id="ProtNLM"/>
    </source>
</evidence>
<protein>
    <recommendedName>
        <fullName evidence="4">DUF3996 domain-containing protein</fullName>
    </recommendedName>
</protein>
<dbReference type="Pfam" id="PF13161">
    <property type="entry name" value="DUF3996"/>
    <property type="match status" value="1"/>
</dbReference>
<gene>
    <name evidence="2" type="ORF">CR532_02945</name>
</gene>
<sequence length="172" mass="19522">MKTFILIPILLLSISFNISANDVYPNRGFFGIGILGPFPSTFQLNFGQKIEVEIGIYNGLKNLFKNFDTMFASLDFIISTFNFSEESHMIDMSIGIGLYGLWWISEWENTHRIYNSMNIGGRLSFILNFAIVKRSFDIFLKAGPGINIWGGGGNLAQRWEIFAGLGLRVWFI</sequence>
<feature type="signal peptide" evidence="1">
    <location>
        <begin position="1"/>
        <end position="20"/>
    </location>
</feature>
<dbReference type="AlphaFoldDB" id="A0A2S1LX98"/>